<dbReference type="Gene3D" id="3.30.420.10">
    <property type="entry name" value="Ribonuclease H-like superfamily/Ribonuclease H"/>
    <property type="match status" value="1"/>
</dbReference>
<dbReference type="AlphaFoldDB" id="A0A1A9V5Q7"/>
<organism evidence="1 2">
    <name type="scientific">Glossina austeni</name>
    <name type="common">Savannah tsetse fly</name>
    <dbReference type="NCBI Taxonomy" id="7395"/>
    <lineage>
        <taxon>Eukaryota</taxon>
        <taxon>Metazoa</taxon>
        <taxon>Ecdysozoa</taxon>
        <taxon>Arthropoda</taxon>
        <taxon>Hexapoda</taxon>
        <taxon>Insecta</taxon>
        <taxon>Pterygota</taxon>
        <taxon>Neoptera</taxon>
        <taxon>Endopterygota</taxon>
        <taxon>Diptera</taxon>
        <taxon>Brachycera</taxon>
        <taxon>Muscomorpha</taxon>
        <taxon>Hippoboscoidea</taxon>
        <taxon>Glossinidae</taxon>
        <taxon>Glossina</taxon>
    </lineage>
</organism>
<reference evidence="1" key="1">
    <citation type="submission" date="2020-05" db="UniProtKB">
        <authorList>
            <consortium name="EnsemblMetazoa"/>
        </authorList>
    </citation>
    <scope>IDENTIFICATION</scope>
    <source>
        <strain evidence="1">TTRI</strain>
    </source>
</reference>
<evidence type="ECO:0000313" key="2">
    <source>
        <dbReference type="Proteomes" id="UP000078200"/>
    </source>
</evidence>
<dbReference type="Proteomes" id="UP000078200">
    <property type="component" value="Unassembled WGS sequence"/>
</dbReference>
<dbReference type="GO" id="GO:0003676">
    <property type="term" value="F:nucleic acid binding"/>
    <property type="evidence" value="ECO:0007669"/>
    <property type="project" value="InterPro"/>
</dbReference>
<proteinExistence type="predicted"/>
<sequence length="120" mass="14633">MAPKFPLEYYNELLHDILQKRRIMHKRSTPYSPEQNERAERDMRIAIEAARSMIHYENLSVKFWDYFQPESRKYNFRFAHLLRIPVVLSLLTTKTLTALKTLFRERLWIMDEESIIKKET</sequence>
<keyword evidence="2" id="KW-1185">Reference proteome</keyword>
<protein>
    <recommendedName>
        <fullName evidence="3">Integrase catalytic domain-containing protein</fullName>
    </recommendedName>
</protein>
<evidence type="ECO:0008006" key="3">
    <source>
        <dbReference type="Google" id="ProtNLM"/>
    </source>
</evidence>
<dbReference type="EnsemblMetazoa" id="GAUT026843-RA">
    <property type="protein sequence ID" value="GAUT026843-PA"/>
    <property type="gene ID" value="GAUT026843"/>
</dbReference>
<accession>A0A1A9V5Q7</accession>
<evidence type="ECO:0000313" key="1">
    <source>
        <dbReference type="EnsemblMetazoa" id="GAUT026843-PA"/>
    </source>
</evidence>
<dbReference type="SUPFAM" id="SSF53098">
    <property type="entry name" value="Ribonuclease H-like"/>
    <property type="match status" value="1"/>
</dbReference>
<dbReference type="InterPro" id="IPR012337">
    <property type="entry name" value="RNaseH-like_sf"/>
</dbReference>
<dbReference type="InterPro" id="IPR036397">
    <property type="entry name" value="RNaseH_sf"/>
</dbReference>
<name>A0A1A9V5Q7_GLOAU</name>
<dbReference type="VEuPathDB" id="VectorBase:GAUT026843"/>